<sequence length="308" mass="33993">MLCRHYSTATTDFSKGYVLFTTVPAKGTMPSRWFAQSETGPGAVLQLEKSWTVISACEEHISQYAKGQGNRHEPPASDATIRLVCEQTDGNILSDIRIYKQIPAAGTEAEPAAVRAKQARTCEPDELIALRALTNKGSKFTPRLLDSKSTTQDDSGVVPGGFLVYVAWEVVAGEQLGTQVEDENCAFWRLDPGQRDIVRQHFKNNFVQLCKWGYMPLHGELSHLVWDAKSSTLGVWRSNIAAWPPEPVSDALRESIEELVRRANEILKDVEEPSSHLSASAPGNSGATRETVIEIANAEDDGKKRKKK</sequence>
<accession>A0A9W5Z0D2</accession>
<feature type="compositionally biased region" description="Polar residues" evidence="1">
    <location>
        <begin position="275"/>
        <end position="288"/>
    </location>
</feature>
<evidence type="ECO:0000313" key="2">
    <source>
        <dbReference type="EMBL" id="GKZ26093.1"/>
    </source>
</evidence>
<organism evidence="2 3">
    <name type="scientific">Aspergillus brasiliensis</name>
    <dbReference type="NCBI Taxonomy" id="319629"/>
    <lineage>
        <taxon>Eukaryota</taxon>
        <taxon>Fungi</taxon>
        <taxon>Dikarya</taxon>
        <taxon>Ascomycota</taxon>
        <taxon>Pezizomycotina</taxon>
        <taxon>Eurotiomycetes</taxon>
        <taxon>Eurotiomycetidae</taxon>
        <taxon>Eurotiales</taxon>
        <taxon>Aspergillaceae</taxon>
        <taxon>Aspergillus</taxon>
        <taxon>Aspergillus subgen. Circumdati</taxon>
    </lineage>
</organism>
<dbReference type="Proteomes" id="UP001143548">
    <property type="component" value="Unassembled WGS sequence"/>
</dbReference>
<protein>
    <submittedName>
        <fullName evidence="2">Uncharacterized protein</fullName>
    </submittedName>
</protein>
<dbReference type="EMBL" id="BROQ01000133">
    <property type="protein sequence ID" value="GKZ26093.1"/>
    <property type="molecule type" value="Genomic_DNA"/>
</dbReference>
<gene>
    <name evidence="2" type="ORF">AbraCBS73388_002043</name>
</gene>
<name>A0A9W5Z0D2_9EURO</name>
<proteinExistence type="predicted"/>
<feature type="region of interest" description="Disordered" evidence="1">
    <location>
        <begin position="271"/>
        <end position="308"/>
    </location>
</feature>
<evidence type="ECO:0000256" key="1">
    <source>
        <dbReference type="SAM" id="MobiDB-lite"/>
    </source>
</evidence>
<evidence type="ECO:0000313" key="3">
    <source>
        <dbReference type="Proteomes" id="UP001143548"/>
    </source>
</evidence>
<reference evidence="2" key="1">
    <citation type="submission" date="2022-07" db="EMBL/GenBank/DDBJ databases">
        <title>Taxonomy of Aspergillus series Nigri: significant species reduction supported by multi-species coalescent approaches.</title>
        <authorList>
            <person name="Bian C."/>
            <person name="Kusuya Y."/>
            <person name="Sklenar F."/>
            <person name="D'hooge E."/>
            <person name="Yaguchi T."/>
            <person name="Takahashi H."/>
            <person name="Hubka V."/>
        </authorList>
    </citation>
    <scope>NUCLEOTIDE SEQUENCE</scope>
    <source>
        <strain evidence="2">CBS 733.88</strain>
    </source>
</reference>
<dbReference type="AlphaFoldDB" id="A0A9W5Z0D2"/>
<comment type="caution">
    <text evidence="2">The sequence shown here is derived from an EMBL/GenBank/DDBJ whole genome shotgun (WGS) entry which is preliminary data.</text>
</comment>